<feature type="compositionally biased region" description="Acidic residues" evidence="1">
    <location>
        <begin position="80"/>
        <end position="91"/>
    </location>
</feature>
<keyword evidence="3" id="KW-1185">Reference proteome</keyword>
<dbReference type="OrthoDB" id="2422304at2759"/>
<comment type="caution">
    <text evidence="2">The sequence shown here is derived from an EMBL/GenBank/DDBJ whole genome shotgun (WGS) entry which is preliminary data.</text>
</comment>
<reference evidence="2 3" key="1">
    <citation type="submission" date="2018-08" db="EMBL/GenBank/DDBJ databases">
        <title>Genome and evolution of the arbuscular mycorrhizal fungus Diversispora epigaea (formerly Glomus versiforme) and its bacterial endosymbionts.</title>
        <authorList>
            <person name="Sun X."/>
            <person name="Fei Z."/>
            <person name="Harrison M."/>
        </authorList>
    </citation>
    <scope>NUCLEOTIDE SEQUENCE [LARGE SCALE GENOMIC DNA]</scope>
    <source>
        <strain evidence="2 3">IT104</strain>
    </source>
</reference>
<feature type="compositionally biased region" description="Basic and acidic residues" evidence="1">
    <location>
        <begin position="62"/>
        <end position="79"/>
    </location>
</feature>
<name>A0A397G014_9GLOM</name>
<evidence type="ECO:0000313" key="3">
    <source>
        <dbReference type="Proteomes" id="UP000266861"/>
    </source>
</evidence>
<dbReference type="EMBL" id="PQFF01000577">
    <property type="protein sequence ID" value="RHZ44382.1"/>
    <property type="molecule type" value="Genomic_DNA"/>
</dbReference>
<accession>A0A397G014</accession>
<evidence type="ECO:0000313" key="2">
    <source>
        <dbReference type="EMBL" id="RHZ44382.1"/>
    </source>
</evidence>
<dbReference type="AlphaFoldDB" id="A0A397G014"/>
<organism evidence="2 3">
    <name type="scientific">Diversispora epigaea</name>
    <dbReference type="NCBI Taxonomy" id="1348612"/>
    <lineage>
        <taxon>Eukaryota</taxon>
        <taxon>Fungi</taxon>
        <taxon>Fungi incertae sedis</taxon>
        <taxon>Mucoromycota</taxon>
        <taxon>Glomeromycotina</taxon>
        <taxon>Glomeromycetes</taxon>
        <taxon>Diversisporales</taxon>
        <taxon>Diversisporaceae</taxon>
        <taxon>Diversispora</taxon>
    </lineage>
</organism>
<feature type="region of interest" description="Disordered" evidence="1">
    <location>
        <begin position="62"/>
        <end position="91"/>
    </location>
</feature>
<proteinExistence type="predicted"/>
<gene>
    <name evidence="2" type="ORF">Glove_735g2</name>
</gene>
<protein>
    <submittedName>
        <fullName evidence="2">Uncharacterized protein</fullName>
    </submittedName>
</protein>
<evidence type="ECO:0000256" key="1">
    <source>
        <dbReference type="SAM" id="MobiDB-lite"/>
    </source>
</evidence>
<sequence length="91" mass="10780">MSHTDLEEAISSEIFTPLPLEVPDCFKARGLEKDWSRLIKEGRDFRREDWYSTHIHSARREGITPLEHLAEHLKHHPETDTEDEDDDQEEQ</sequence>
<dbReference type="Proteomes" id="UP000266861">
    <property type="component" value="Unassembled WGS sequence"/>
</dbReference>